<dbReference type="Proteomes" id="UP000176786">
    <property type="component" value="Unassembled WGS sequence"/>
</dbReference>
<accession>A0A1F5P4V1</accession>
<sequence>MTSHPKYQTILTQLLGAMDSFFNAFGEDAVQCAVATQKVVAHAAQLRVMHIPPKARAGIILQLREKGMERKKHGYPMCFYEVEKLIKELGG</sequence>
<dbReference type="EMBL" id="MFES01000032">
    <property type="protein sequence ID" value="OGE84885.1"/>
    <property type="molecule type" value="Genomic_DNA"/>
</dbReference>
<evidence type="ECO:0000313" key="1">
    <source>
        <dbReference type="EMBL" id="OGE84885.1"/>
    </source>
</evidence>
<dbReference type="AlphaFoldDB" id="A0A1F5P4V1"/>
<evidence type="ECO:0000313" key="2">
    <source>
        <dbReference type="Proteomes" id="UP000176786"/>
    </source>
</evidence>
<protein>
    <submittedName>
        <fullName evidence="1">Uncharacterized protein</fullName>
    </submittedName>
</protein>
<proteinExistence type="predicted"/>
<gene>
    <name evidence="1" type="ORF">A3J48_02110</name>
</gene>
<name>A0A1F5P4V1_9BACT</name>
<comment type="caution">
    <text evidence="1">The sequence shown here is derived from an EMBL/GenBank/DDBJ whole genome shotgun (WGS) entry which is preliminary data.</text>
</comment>
<reference evidence="1 2" key="1">
    <citation type="journal article" date="2016" name="Nat. Commun.">
        <title>Thousands of microbial genomes shed light on interconnected biogeochemical processes in an aquifer system.</title>
        <authorList>
            <person name="Anantharaman K."/>
            <person name="Brown C.T."/>
            <person name="Hug L.A."/>
            <person name="Sharon I."/>
            <person name="Castelle C.J."/>
            <person name="Probst A.J."/>
            <person name="Thomas B.C."/>
            <person name="Singh A."/>
            <person name="Wilkins M.J."/>
            <person name="Karaoz U."/>
            <person name="Brodie E.L."/>
            <person name="Williams K.H."/>
            <person name="Hubbard S.S."/>
            <person name="Banfield J.F."/>
        </authorList>
    </citation>
    <scope>NUCLEOTIDE SEQUENCE [LARGE SCALE GENOMIC DNA]</scope>
</reference>
<organism evidence="1 2">
    <name type="scientific">Candidatus Doudnabacteria bacterium RIFCSPHIGHO2_02_FULL_46_11</name>
    <dbReference type="NCBI Taxonomy" id="1817832"/>
    <lineage>
        <taxon>Bacteria</taxon>
        <taxon>Candidatus Doudnaibacteriota</taxon>
    </lineage>
</organism>